<evidence type="ECO:0000256" key="2">
    <source>
        <dbReference type="ARBA" id="ARBA00008661"/>
    </source>
</evidence>
<sequence length="393" mass="46623">SHIGFWCDVVFFYSSHLKLKLNFTKRQDRVTMLRRRKCQLLQFVVISIAAMILLLIFHNTTEPNILYQPDMLPYRLELREIQGELVWPIHDVSVGLPISHIRDLAENKSRVLLVIVVSTAPLRRERREAIRQTWWKHCKAEKVACHFFTDGRVVNTKIKQSLLKERSLYEDMEFQPLLGGIEFGLRFLYHAKWTAARYDFQYFLRVDDDYFVCLEKLLNELPLRPKKNLVWGNFHCEINGSWVDESWMVFSRDIVETFLTQEARTMLCHPHADQQIALWLNKISDKVYFHDHRLNHWVPDTFDWQAKNICDKYMGVHKAFAPRMLQLGKASGDGPQEVPPVSNFSEYCDLKTFDYKMFDPSSIFFYEPKPCVENFLWVKNHRLWIGQEGKVNT</sequence>
<accession>A0ABN8P9N3</accession>
<protein>
    <recommendedName>
        <fullName evidence="10">Hexosyltransferase</fullName>
        <ecNumber evidence="10">2.4.1.-</ecNumber>
    </recommendedName>
</protein>
<feature type="transmembrane region" description="Helical" evidence="10">
    <location>
        <begin position="40"/>
        <end position="58"/>
    </location>
</feature>
<evidence type="ECO:0000256" key="5">
    <source>
        <dbReference type="ARBA" id="ARBA00022692"/>
    </source>
</evidence>
<keyword evidence="7 10" id="KW-1133">Transmembrane helix</keyword>
<evidence type="ECO:0000256" key="7">
    <source>
        <dbReference type="ARBA" id="ARBA00022989"/>
    </source>
</evidence>
<proteinExistence type="inferred from homology"/>
<dbReference type="Pfam" id="PF01762">
    <property type="entry name" value="Galactosyl_T"/>
    <property type="match status" value="1"/>
</dbReference>
<name>A0ABN8P9N3_9CNID</name>
<dbReference type="InterPro" id="IPR002659">
    <property type="entry name" value="Glyco_trans_31"/>
</dbReference>
<evidence type="ECO:0000256" key="10">
    <source>
        <dbReference type="RuleBase" id="RU363063"/>
    </source>
</evidence>
<dbReference type="EMBL" id="CALNXK010000061">
    <property type="protein sequence ID" value="CAH3138814.1"/>
    <property type="molecule type" value="Genomic_DNA"/>
</dbReference>
<evidence type="ECO:0000256" key="3">
    <source>
        <dbReference type="ARBA" id="ARBA00022676"/>
    </source>
</evidence>
<comment type="subcellular location">
    <subcellularLocation>
        <location evidence="1 10">Golgi apparatus membrane</location>
        <topology evidence="1 10">Single-pass type II membrane protein</topology>
    </subcellularLocation>
</comment>
<comment type="similarity">
    <text evidence="2 10">Belongs to the glycosyltransferase 31 family.</text>
</comment>
<keyword evidence="3 10" id="KW-0328">Glycosyltransferase</keyword>
<evidence type="ECO:0000256" key="6">
    <source>
        <dbReference type="ARBA" id="ARBA00022968"/>
    </source>
</evidence>
<dbReference type="Proteomes" id="UP001159405">
    <property type="component" value="Unassembled WGS sequence"/>
</dbReference>
<organism evidence="11 12">
    <name type="scientific">Porites lobata</name>
    <dbReference type="NCBI Taxonomy" id="104759"/>
    <lineage>
        <taxon>Eukaryota</taxon>
        <taxon>Metazoa</taxon>
        <taxon>Cnidaria</taxon>
        <taxon>Anthozoa</taxon>
        <taxon>Hexacorallia</taxon>
        <taxon>Scleractinia</taxon>
        <taxon>Fungiina</taxon>
        <taxon>Poritidae</taxon>
        <taxon>Porites</taxon>
    </lineage>
</organism>
<dbReference type="PANTHER" id="PTHR11214:SF3">
    <property type="entry name" value="BETA-1,3-GALACTOSYLTRANSFERASE 6"/>
    <property type="match status" value="1"/>
</dbReference>
<keyword evidence="5 10" id="KW-0812">Transmembrane</keyword>
<evidence type="ECO:0000256" key="1">
    <source>
        <dbReference type="ARBA" id="ARBA00004323"/>
    </source>
</evidence>
<keyword evidence="4" id="KW-0808">Transferase</keyword>
<evidence type="ECO:0000313" key="12">
    <source>
        <dbReference type="Proteomes" id="UP001159405"/>
    </source>
</evidence>
<gene>
    <name evidence="11" type="ORF">PLOB_00040323</name>
</gene>
<keyword evidence="12" id="KW-1185">Reference proteome</keyword>
<evidence type="ECO:0000313" key="11">
    <source>
        <dbReference type="EMBL" id="CAH3138814.1"/>
    </source>
</evidence>
<keyword evidence="6 10" id="KW-0735">Signal-anchor</keyword>
<dbReference type="EC" id="2.4.1.-" evidence="10"/>
<reference evidence="11 12" key="1">
    <citation type="submission" date="2022-05" db="EMBL/GenBank/DDBJ databases">
        <authorList>
            <consortium name="Genoscope - CEA"/>
            <person name="William W."/>
        </authorList>
    </citation>
    <scope>NUCLEOTIDE SEQUENCE [LARGE SCALE GENOMIC DNA]</scope>
</reference>
<evidence type="ECO:0000256" key="8">
    <source>
        <dbReference type="ARBA" id="ARBA00023034"/>
    </source>
</evidence>
<keyword evidence="8 10" id="KW-0333">Golgi apparatus</keyword>
<dbReference type="PANTHER" id="PTHR11214">
    <property type="entry name" value="BETA-1,3-N-ACETYLGLUCOSAMINYLTRANSFERASE"/>
    <property type="match status" value="1"/>
</dbReference>
<keyword evidence="9 10" id="KW-0472">Membrane</keyword>
<comment type="caution">
    <text evidence="11">The sequence shown here is derived from an EMBL/GenBank/DDBJ whole genome shotgun (WGS) entry which is preliminary data.</text>
</comment>
<dbReference type="Gene3D" id="3.90.550.50">
    <property type="match status" value="1"/>
</dbReference>
<evidence type="ECO:0000256" key="4">
    <source>
        <dbReference type="ARBA" id="ARBA00022679"/>
    </source>
</evidence>
<evidence type="ECO:0000256" key="9">
    <source>
        <dbReference type="ARBA" id="ARBA00023136"/>
    </source>
</evidence>
<feature type="non-terminal residue" evidence="11">
    <location>
        <position position="1"/>
    </location>
</feature>